<sequence>KYPAIIRDLAISVEQTTKIESVLNIIETAGGELLQDTDIFDIYEGLAGNKKSLAFRLIYQSDERNLTDEEVNKLQEKIIKAIEEEGWEVRR</sequence>
<keyword evidence="14" id="KW-0694">RNA-binding</keyword>
<keyword evidence="15" id="KW-0648">Protein biosynthesis</keyword>
<dbReference type="GO" id="GO:0000049">
    <property type="term" value="F:tRNA binding"/>
    <property type="evidence" value="ECO:0007669"/>
    <property type="project" value="UniProtKB-KW"/>
</dbReference>
<evidence type="ECO:0000256" key="8">
    <source>
        <dbReference type="ARBA" id="ARBA00022555"/>
    </source>
</evidence>
<feature type="domain" description="FDX-ACB" evidence="19">
    <location>
        <begin position="1"/>
        <end position="90"/>
    </location>
</feature>
<evidence type="ECO:0000259" key="19">
    <source>
        <dbReference type="PROSITE" id="PS51447"/>
    </source>
</evidence>
<dbReference type="Pfam" id="PF03147">
    <property type="entry name" value="FDX-ACB"/>
    <property type="match status" value="1"/>
</dbReference>
<dbReference type="Proteomes" id="UP000229561">
    <property type="component" value="Unassembled WGS sequence"/>
</dbReference>
<dbReference type="GO" id="GO:0005524">
    <property type="term" value="F:ATP binding"/>
    <property type="evidence" value="ECO:0007669"/>
    <property type="project" value="UniProtKB-KW"/>
</dbReference>
<comment type="similarity">
    <text evidence="3">Belongs to the phenylalanyl-tRNA synthetase beta subunit family. Type 1 subfamily.</text>
</comment>
<evidence type="ECO:0000256" key="13">
    <source>
        <dbReference type="ARBA" id="ARBA00022842"/>
    </source>
</evidence>
<dbReference type="SMART" id="SM00896">
    <property type="entry name" value="FDX-ACB"/>
    <property type="match status" value="1"/>
</dbReference>
<keyword evidence="8" id="KW-0820">tRNA-binding</keyword>
<dbReference type="PROSITE" id="PS51447">
    <property type="entry name" value="FDX_ACB"/>
    <property type="match status" value="1"/>
</dbReference>
<dbReference type="Gene3D" id="3.30.70.380">
    <property type="entry name" value="Ferrodoxin-fold anticodon-binding domain"/>
    <property type="match status" value="1"/>
</dbReference>
<keyword evidence="11" id="KW-0547">Nucleotide-binding</keyword>
<evidence type="ECO:0000256" key="12">
    <source>
        <dbReference type="ARBA" id="ARBA00022840"/>
    </source>
</evidence>
<dbReference type="GO" id="GO:0004826">
    <property type="term" value="F:phenylalanine-tRNA ligase activity"/>
    <property type="evidence" value="ECO:0007669"/>
    <property type="project" value="UniProtKB-EC"/>
</dbReference>
<proteinExistence type="inferred from homology"/>
<dbReference type="EMBL" id="PFGY01000041">
    <property type="protein sequence ID" value="PIW76379.1"/>
    <property type="molecule type" value="Genomic_DNA"/>
</dbReference>
<dbReference type="EC" id="6.1.1.20" evidence="5"/>
<evidence type="ECO:0000256" key="6">
    <source>
        <dbReference type="ARBA" id="ARBA00017032"/>
    </source>
</evidence>
<gene>
    <name evidence="20" type="ORF">CO001_01650</name>
</gene>
<evidence type="ECO:0000256" key="7">
    <source>
        <dbReference type="ARBA" id="ARBA00022490"/>
    </source>
</evidence>
<comment type="cofactor">
    <cofactor evidence="1">
        <name>Mg(2+)</name>
        <dbReference type="ChEBI" id="CHEBI:18420"/>
    </cofactor>
</comment>
<comment type="caution">
    <text evidence="20">The sequence shown here is derived from an EMBL/GenBank/DDBJ whole genome shotgun (WGS) entry which is preliminary data.</text>
</comment>
<keyword evidence="10" id="KW-0479">Metal-binding</keyword>
<evidence type="ECO:0000256" key="9">
    <source>
        <dbReference type="ARBA" id="ARBA00022598"/>
    </source>
</evidence>
<feature type="non-terminal residue" evidence="20">
    <location>
        <position position="1"/>
    </location>
</feature>
<evidence type="ECO:0000256" key="2">
    <source>
        <dbReference type="ARBA" id="ARBA00004496"/>
    </source>
</evidence>
<evidence type="ECO:0000256" key="18">
    <source>
        <dbReference type="ARBA" id="ARBA00049255"/>
    </source>
</evidence>
<keyword evidence="7" id="KW-0963">Cytoplasm</keyword>
<evidence type="ECO:0000256" key="17">
    <source>
        <dbReference type="ARBA" id="ARBA00033189"/>
    </source>
</evidence>
<dbReference type="FunFam" id="3.30.70.380:FF:000001">
    <property type="entry name" value="Phenylalanine--tRNA ligase beta subunit"/>
    <property type="match status" value="1"/>
</dbReference>
<name>A0A2M7IIT2_9BACT</name>
<evidence type="ECO:0000256" key="4">
    <source>
        <dbReference type="ARBA" id="ARBA00011209"/>
    </source>
</evidence>
<evidence type="ECO:0000313" key="20">
    <source>
        <dbReference type="EMBL" id="PIW76379.1"/>
    </source>
</evidence>
<comment type="catalytic activity">
    <reaction evidence="18">
        <text>tRNA(Phe) + L-phenylalanine + ATP = L-phenylalanyl-tRNA(Phe) + AMP + diphosphate + H(+)</text>
        <dbReference type="Rhea" id="RHEA:19413"/>
        <dbReference type="Rhea" id="RHEA-COMP:9668"/>
        <dbReference type="Rhea" id="RHEA-COMP:9699"/>
        <dbReference type="ChEBI" id="CHEBI:15378"/>
        <dbReference type="ChEBI" id="CHEBI:30616"/>
        <dbReference type="ChEBI" id="CHEBI:33019"/>
        <dbReference type="ChEBI" id="CHEBI:58095"/>
        <dbReference type="ChEBI" id="CHEBI:78442"/>
        <dbReference type="ChEBI" id="CHEBI:78531"/>
        <dbReference type="ChEBI" id="CHEBI:456215"/>
        <dbReference type="EC" id="6.1.1.20"/>
    </reaction>
</comment>
<accession>A0A2M7IIT2</accession>
<keyword evidence="16" id="KW-0030">Aminoacyl-tRNA synthetase</keyword>
<evidence type="ECO:0000256" key="5">
    <source>
        <dbReference type="ARBA" id="ARBA00012814"/>
    </source>
</evidence>
<evidence type="ECO:0000256" key="15">
    <source>
        <dbReference type="ARBA" id="ARBA00022917"/>
    </source>
</evidence>
<dbReference type="GO" id="GO:0006412">
    <property type="term" value="P:translation"/>
    <property type="evidence" value="ECO:0007669"/>
    <property type="project" value="UniProtKB-KW"/>
</dbReference>
<dbReference type="GO" id="GO:0046872">
    <property type="term" value="F:metal ion binding"/>
    <property type="evidence" value="ECO:0007669"/>
    <property type="project" value="UniProtKB-KW"/>
</dbReference>
<protein>
    <recommendedName>
        <fullName evidence="6">Phenylalanine--tRNA ligase beta subunit</fullName>
        <ecNumber evidence="5">6.1.1.20</ecNumber>
    </recommendedName>
    <alternativeName>
        <fullName evidence="17">Phenylalanyl-tRNA synthetase beta subunit</fullName>
    </alternativeName>
</protein>
<dbReference type="SUPFAM" id="SSF54991">
    <property type="entry name" value="Anticodon-binding domain of PheRS"/>
    <property type="match status" value="1"/>
</dbReference>
<dbReference type="InterPro" id="IPR036690">
    <property type="entry name" value="Fdx_antiC-bd_sf"/>
</dbReference>
<evidence type="ECO:0000256" key="11">
    <source>
        <dbReference type="ARBA" id="ARBA00022741"/>
    </source>
</evidence>
<evidence type="ECO:0000256" key="1">
    <source>
        <dbReference type="ARBA" id="ARBA00001946"/>
    </source>
</evidence>
<keyword evidence="12" id="KW-0067">ATP-binding</keyword>
<organism evidence="20 21">
    <name type="scientific">Candidatus Portnoybacteria bacterium CG_4_8_14_3_um_filter_40_10</name>
    <dbReference type="NCBI Taxonomy" id="1974801"/>
    <lineage>
        <taxon>Bacteria</taxon>
        <taxon>Candidatus Portnoyibacteriota</taxon>
    </lineage>
</organism>
<reference evidence="21" key="1">
    <citation type="submission" date="2017-09" db="EMBL/GenBank/DDBJ databases">
        <title>Depth-based differentiation of microbial function through sediment-hosted aquifers and enrichment of novel symbionts in the deep terrestrial subsurface.</title>
        <authorList>
            <person name="Probst A.J."/>
            <person name="Ladd B."/>
            <person name="Jarett J.K."/>
            <person name="Geller-Mcgrath D.E."/>
            <person name="Sieber C.M.K."/>
            <person name="Emerson J.B."/>
            <person name="Anantharaman K."/>
            <person name="Thomas B.C."/>
            <person name="Malmstrom R."/>
            <person name="Stieglmeier M."/>
            <person name="Klingl A."/>
            <person name="Woyke T."/>
            <person name="Ryan C.M."/>
            <person name="Banfield J.F."/>
        </authorList>
    </citation>
    <scope>NUCLEOTIDE SEQUENCE [LARGE SCALE GENOMIC DNA]</scope>
</reference>
<comment type="subunit">
    <text evidence="4">Tetramer of two alpha and two beta subunits.</text>
</comment>
<evidence type="ECO:0000313" key="21">
    <source>
        <dbReference type="Proteomes" id="UP000229561"/>
    </source>
</evidence>
<evidence type="ECO:0000256" key="14">
    <source>
        <dbReference type="ARBA" id="ARBA00022884"/>
    </source>
</evidence>
<evidence type="ECO:0000256" key="10">
    <source>
        <dbReference type="ARBA" id="ARBA00022723"/>
    </source>
</evidence>
<keyword evidence="13" id="KW-0460">Magnesium</keyword>
<dbReference type="AlphaFoldDB" id="A0A2M7IIT2"/>
<keyword evidence="9 20" id="KW-0436">Ligase</keyword>
<dbReference type="InterPro" id="IPR005121">
    <property type="entry name" value="Fdx_antiC-bd"/>
</dbReference>
<dbReference type="GO" id="GO:0005737">
    <property type="term" value="C:cytoplasm"/>
    <property type="evidence" value="ECO:0007669"/>
    <property type="project" value="UniProtKB-SubCell"/>
</dbReference>
<evidence type="ECO:0000256" key="16">
    <source>
        <dbReference type="ARBA" id="ARBA00023146"/>
    </source>
</evidence>
<evidence type="ECO:0000256" key="3">
    <source>
        <dbReference type="ARBA" id="ARBA00008653"/>
    </source>
</evidence>
<comment type="subcellular location">
    <subcellularLocation>
        <location evidence="2">Cytoplasm</location>
    </subcellularLocation>
</comment>